<organism evidence="2 3">
    <name type="scientific">Galendromus occidentalis</name>
    <name type="common">western predatory mite</name>
    <dbReference type="NCBI Taxonomy" id="34638"/>
    <lineage>
        <taxon>Eukaryota</taxon>
        <taxon>Metazoa</taxon>
        <taxon>Ecdysozoa</taxon>
        <taxon>Arthropoda</taxon>
        <taxon>Chelicerata</taxon>
        <taxon>Arachnida</taxon>
        <taxon>Acari</taxon>
        <taxon>Parasitiformes</taxon>
        <taxon>Mesostigmata</taxon>
        <taxon>Gamasina</taxon>
        <taxon>Phytoseioidea</taxon>
        <taxon>Phytoseiidae</taxon>
        <taxon>Typhlodrominae</taxon>
        <taxon>Galendromus</taxon>
    </lineage>
</organism>
<accession>A0AAJ7SHP5</accession>
<dbReference type="Proteomes" id="UP000694867">
    <property type="component" value="Unplaced"/>
</dbReference>
<evidence type="ECO:0000313" key="2">
    <source>
        <dbReference type="Proteomes" id="UP000694867"/>
    </source>
</evidence>
<proteinExistence type="predicted"/>
<reference evidence="3" key="1">
    <citation type="submission" date="2025-08" db="UniProtKB">
        <authorList>
            <consortium name="RefSeq"/>
        </authorList>
    </citation>
    <scope>IDENTIFICATION</scope>
</reference>
<dbReference type="KEGG" id="goe:114828525"/>
<dbReference type="RefSeq" id="XP_028968854.1">
    <property type="nucleotide sequence ID" value="XM_029113021.1"/>
</dbReference>
<gene>
    <name evidence="3" type="primary">LOC114828525</name>
</gene>
<feature type="region of interest" description="Disordered" evidence="1">
    <location>
        <begin position="1"/>
        <end position="25"/>
    </location>
</feature>
<evidence type="ECO:0000256" key="1">
    <source>
        <dbReference type="SAM" id="MobiDB-lite"/>
    </source>
</evidence>
<evidence type="ECO:0000313" key="3">
    <source>
        <dbReference type="RefSeq" id="XP_028968854.1"/>
    </source>
</evidence>
<sequence>MTSPGKALHSRSVPDSPKRSPTVTNKRRQLIQDSMNRLLMDIMLAQPEQPLKFIEEYFSHPEDSLERHVVCLKALNPLRISNVFIFHKTFHSLCSPDANYLRCEVLVDLVDRCLSDCDFSLQTLLSTKPKFLGHAISFRVFHLVLYECLCYRHFKNYVDKLDSNAASSKPNPESLWTSIEEMIPCQHKSEMRDAVLQSSSIRLPYQAAEVYRSEILEKYVSSLLVENERF</sequence>
<protein>
    <submittedName>
        <fullName evidence="3">Uncharacterized protein LOC114828525</fullName>
    </submittedName>
</protein>
<name>A0AAJ7SHP5_9ACAR</name>
<dbReference type="GeneID" id="114828525"/>
<dbReference type="AlphaFoldDB" id="A0AAJ7SHP5"/>
<keyword evidence="2" id="KW-1185">Reference proteome</keyword>